<keyword evidence="4" id="KW-1185">Reference proteome</keyword>
<sequence length="802" mass="87059">MDSDGTQDVHGTQVTPVPRRPDSLPAPPLAPPPAPSAAPPVPRRPPEAASDVADWLDAPRPAAAPGVWRFRYVPPPPEEDGRRMDRALLAGLTVTLVLGLFLWALYRQDGLPYRTELIRLFVPDDWLFQGTVRPTNWQGAEALQVVGGAFFGLLVYGLGRLGNWSEALRHVIARQRQPVRAFRAALGALVVLAFVWPEAFPLISWDALPVATPLMSLLALCSGGYEIFGNEFVTYGMYTLITVAAVWPFARLGDWWGLARTYLARPRHDPRLPPPPAAPAPTSRSHWPELRGAGRHEAADVLAAEVLGGRMNDVDCVRVRREWTAAQQHPGPLATFTETVLRQGGAAWTHPSGARDLPSRRARHDLLVGQVRIGRCAAEARNPWERRGVDLALDPAVLGTSLLAVGPSGTGKTERLIRPVVESLSLQALTGSCAVVAVCAAGTPLGADDAYDVVVKLGDPSSPHDLDLYASTTDPDEAASFLAEGLVGDLPTMDSRRAATTLAQVLGPYWAAHGRFPSVPVLRELLEGVPAAVADLRHALRSEEHAVMRRELDARVRQQGSVTDPGPALADRLALLDRPAFADFFGAGSDSPFSLRAVVHHPMRVRVELPERGHAEAARLITRLLLAQFNAVAHSRGDRDHFICLVLDDATRALTHETVTGMQRLRSVKAGVVLALRTVSDVPEPLQGPLYATVGCRMAFAGISTWDGRRFAEAWGKAWTETREVAEHAVFADQPMTRALHALRKLVTGKAVTRDAVTVRQVERERWSASELAHGVPPGHAVLSLTDVRGEYAPPLLVDLRD</sequence>
<protein>
    <submittedName>
        <fullName evidence="3">ATP/GTP-binding protein</fullName>
    </submittedName>
</protein>
<gene>
    <name evidence="3" type="ORF">AB0887_21830</name>
</gene>
<proteinExistence type="predicted"/>
<evidence type="ECO:0000313" key="3">
    <source>
        <dbReference type="EMBL" id="MEW2364571.1"/>
    </source>
</evidence>
<evidence type="ECO:0000256" key="1">
    <source>
        <dbReference type="SAM" id="MobiDB-lite"/>
    </source>
</evidence>
<organism evidence="3 4">
    <name type="scientific">Streptomyces huasconensis</name>
    <dbReference type="NCBI Taxonomy" id="1854574"/>
    <lineage>
        <taxon>Bacteria</taxon>
        <taxon>Bacillati</taxon>
        <taxon>Actinomycetota</taxon>
        <taxon>Actinomycetes</taxon>
        <taxon>Kitasatosporales</taxon>
        <taxon>Streptomycetaceae</taxon>
        <taxon>Streptomyces</taxon>
    </lineage>
</organism>
<dbReference type="EMBL" id="JBEYRS010000009">
    <property type="protein sequence ID" value="MEW2364571.1"/>
    <property type="molecule type" value="Genomic_DNA"/>
</dbReference>
<name>A0ABV3LYP4_9ACTN</name>
<feature type="compositionally biased region" description="Polar residues" evidence="1">
    <location>
        <begin position="1"/>
        <end position="15"/>
    </location>
</feature>
<keyword evidence="2" id="KW-1133">Transmembrane helix</keyword>
<feature type="compositionally biased region" description="Pro residues" evidence="1">
    <location>
        <begin position="24"/>
        <end position="43"/>
    </location>
</feature>
<feature type="transmembrane region" description="Helical" evidence="2">
    <location>
        <begin position="202"/>
        <end position="220"/>
    </location>
</feature>
<feature type="region of interest" description="Disordered" evidence="1">
    <location>
        <begin position="1"/>
        <end position="50"/>
    </location>
</feature>
<dbReference type="PANTHER" id="PTHR48125">
    <property type="entry name" value="LP07818P1"/>
    <property type="match status" value="1"/>
</dbReference>
<accession>A0ABV3LYP4</accession>
<dbReference type="SUPFAM" id="SSF52540">
    <property type="entry name" value="P-loop containing nucleoside triphosphate hydrolases"/>
    <property type="match status" value="1"/>
</dbReference>
<keyword evidence="2" id="KW-0472">Membrane</keyword>
<evidence type="ECO:0000313" key="4">
    <source>
        <dbReference type="Proteomes" id="UP001553843"/>
    </source>
</evidence>
<dbReference type="PANTHER" id="PTHR48125:SF12">
    <property type="entry name" value="AT HOOK TRANSCRIPTION FACTOR FAMILY-RELATED"/>
    <property type="match status" value="1"/>
</dbReference>
<evidence type="ECO:0000256" key="2">
    <source>
        <dbReference type="SAM" id="Phobius"/>
    </source>
</evidence>
<reference evidence="3 4" key="1">
    <citation type="submission" date="2024-06" db="EMBL/GenBank/DDBJ databases">
        <title>The Natural Products Discovery Center: Release of the First 8490 Sequenced Strains for Exploring Actinobacteria Biosynthetic Diversity.</title>
        <authorList>
            <person name="Kalkreuter E."/>
            <person name="Kautsar S.A."/>
            <person name="Yang D."/>
            <person name="Bader C.D."/>
            <person name="Teijaro C.N."/>
            <person name="Fluegel L."/>
            <person name="Davis C.M."/>
            <person name="Simpson J.R."/>
            <person name="Lauterbach L."/>
            <person name="Steele A.D."/>
            <person name="Gui C."/>
            <person name="Meng S."/>
            <person name="Li G."/>
            <person name="Viehrig K."/>
            <person name="Ye F."/>
            <person name="Su P."/>
            <person name="Kiefer A.F."/>
            <person name="Nichols A."/>
            <person name="Cepeda A.J."/>
            <person name="Yan W."/>
            <person name="Fan B."/>
            <person name="Jiang Y."/>
            <person name="Adhikari A."/>
            <person name="Zheng C.-J."/>
            <person name="Schuster L."/>
            <person name="Cowan T.M."/>
            <person name="Smanski M.J."/>
            <person name="Chevrette M.G."/>
            <person name="De Carvalho L.P.S."/>
            <person name="Shen B."/>
        </authorList>
    </citation>
    <scope>NUCLEOTIDE SEQUENCE [LARGE SCALE GENOMIC DNA]</scope>
    <source>
        <strain evidence="3 4">NPDC047833</strain>
    </source>
</reference>
<dbReference type="RefSeq" id="WP_359781165.1">
    <property type="nucleotide sequence ID" value="NZ_JBEYRR010000009.1"/>
</dbReference>
<dbReference type="InterPro" id="IPR027417">
    <property type="entry name" value="P-loop_NTPase"/>
</dbReference>
<feature type="transmembrane region" description="Helical" evidence="2">
    <location>
        <begin position="232"/>
        <end position="250"/>
    </location>
</feature>
<feature type="transmembrane region" description="Helical" evidence="2">
    <location>
        <begin position="142"/>
        <end position="159"/>
    </location>
</feature>
<feature type="transmembrane region" description="Helical" evidence="2">
    <location>
        <begin position="87"/>
        <end position="106"/>
    </location>
</feature>
<feature type="transmembrane region" description="Helical" evidence="2">
    <location>
        <begin position="180"/>
        <end position="196"/>
    </location>
</feature>
<keyword evidence="2" id="KW-0812">Transmembrane</keyword>
<dbReference type="Proteomes" id="UP001553843">
    <property type="component" value="Unassembled WGS sequence"/>
</dbReference>
<dbReference type="Gene3D" id="3.40.50.300">
    <property type="entry name" value="P-loop containing nucleotide triphosphate hydrolases"/>
    <property type="match status" value="1"/>
</dbReference>
<feature type="region of interest" description="Disordered" evidence="1">
    <location>
        <begin position="269"/>
        <end position="288"/>
    </location>
</feature>
<comment type="caution">
    <text evidence="3">The sequence shown here is derived from an EMBL/GenBank/DDBJ whole genome shotgun (WGS) entry which is preliminary data.</text>
</comment>